<evidence type="ECO:0000313" key="8">
    <source>
        <dbReference type="Proteomes" id="UP000605568"/>
    </source>
</evidence>
<evidence type="ECO:0000256" key="2">
    <source>
        <dbReference type="ARBA" id="ARBA00022692"/>
    </source>
</evidence>
<evidence type="ECO:0000259" key="6">
    <source>
        <dbReference type="Pfam" id="PF06271"/>
    </source>
</evidence>
<evidence type="ECO:0000256" key="5">
    <source>
        <dbReference type="SAM" id="Phobius"/>
    </source>
</evidence>
<keyword evidence="4 5" id="KW-0472">Membrane</keyword>
<reference evidence="8" key="1">
    <citation type="journal article" date="2019" name="Int. J. Syst. Evol. Microbiol.">
        <title>The Global Catalogue of Microorganisms (GCM) 10K type strain sequencing project: providing services to taxonomists for standard genome sequencing and annotation.</title>
        <authorList>
            <consortium name="The Broad Institute Genomics Platform"/>
            <consortium name="The Broad Institute Genome Sequencing Center for Infectious Disease"/>
            <person name="Wu L."/>
            <person name="Ma J."/>
        </authorList>
    </citation>
    <scope>NUCLEOTIDE SEQUENCE [LARGE SCALE GENOMIC DNA]</scope>
    <source>
        <strain evidence="8">CGMCC 4.7367</strain>
    </source>
</reference>
<feature type="transmembrane region" description="Helical" evidence="5">
    <location>
        <begin position="49"/>
        <end position="72"/>
    </location>
</feature>
<protein>
    <recommendedName>
        <fullName evidence="6">RDD domain-containing protein</fullName>
    </recommendedName>
</protein>
<keyword evidence="2 5" id="KW-0812">Transmembrane</keyword>
<accession>A0ABQ3MMR6</accession>
<feature type="transmembrane region" description="Helical" evidence="5">
    <location>
        <begin position="84"/>
        <end position="103"/>
    </location>
</feature>
<organism evidence="7 8">
    <name type="scientific">Lentzea cavernae</name>
    <dbReference type="NCBI Taxonomy" id="2020703"/>
    <lineage>
        <taxon>Bacteria</taxon>
        <taxon>Bacillati</taxon>
        <taxon>Actinomycetota</taxon>
        <taxon>Actinomycetes</taxon>
        <taxon>Pseudonocardiales</taxon>
        <taxon>Pseudonocardiaceae</taxon>
        <taxon>Lentzea</taxon>
    </lineage>
</organism>
<feature type="transmembrane region" description="Helical" evidence="5">
    <location>
        <begin position="127"/>
        <end position="151"/>
    </location>
</feature>
<evidence type="ECO:0000256" key="1">
    <source>
        <dbReference type="ARBA" id="ARBA00004141"/>
    </source>
</evidence>
<evidence type="ECO:0000256" key="4">
    <source>
        <dbReference type="ARBA" id="ARBA00023136"/>
    </source>
</evidence>
<evidence type="ECO:0000256" key="3">
    <source>
        <dbReference type="ARBA" id="ARBA00022989"/>
    </source>
</evidence>
<dbReference type="InterPro" id="IPR010432">
    <property type="entry name" value="RDD"/>
</dbReference>
<evidence type="ECO:0000313" key="7">
    <source>
        <dbReference type="EMBL" id="GHH49368.1"/>
    </source>
</evidence>
<proteinExistence type="predicted"/>
<dbReference type="Proteomes" id="UP000605568">
    <property type="component" value="Unassembled WGS sequence"/>
</dbReference>
<name>A0ABQ3MMR6_9PSEU</name>
<keyword evidence="8" id="KW-1185">Reference proteome</keyword>
<dbReference type="RefSeq" id="WP_191302361.1">
    <property type="nucleotide sequence ID" value="NZ_BNAR01000009.1"/>
</dbReference>
<feature type="domain" description="RDD" evidence="6">
    <location>
        <begin position="44"/>
        <end position="155"/>
    </location>
</feature>
<comment type="subcellular location">
    <subcellularLocation>
        <location evidence="1">Membrane</location>
        <topology evidence="1">Multi-pass membrane protein</topology>
    </subcellularLocation>
</comment>
<keyword evidence="3 5" id="KW-1133">Transmembrane helix</keyword>
<dbReference type="Pfam" id="PF06271">
    <property type="entry name" value="RDD"/>
    <property type="match status" value="1"/>
</dbReference>
<gene>
    <name evidence="7" type="ORF">GCM10017774_56650</name>
</gene>
<comment type="caution">
    <text evidence="7">The sequence shown here is derived from an EMBL/GenBank/DDBJ whole genome shotgun (WGS) entry which is preliminary data.</text>
</comment>
<dbReference type="EMBL" id="BNAR01000009">
    <property type="protein sequence ID" value="GHH49368.1"/>
    <property type="molecule type" value="Genomic_DNA"/>
</dbReference>
<sequence>MTVDSSGRPTRLDIAKQHVEQAFGPRLAKRLDTFEDGTLYITAGELVRLLAWFVDFVVYLLLAGAGFVAFAFADREFGFSEGTVVFLMLGLLAGAPVLYGLFFGNGRAVGAALTGTRLVRLSDGGRIGFAACWAMLVRTLLFPLLLVAFVYSGVGPGSLSRVSIDDEATRRLHEAGLRNRDSIRLP</sequence>